<dbReference type="InterPro" id="IPR011330">
    <property type="entry name" value="Glyco_hydro/deAcase_b/a-brl"/>
</dbReference>
<dbReference type="Pfam" id="PF01522">
    <property type="entry name" value="Polysacc_deac_1"/>
    <property type="match status" value="1"/>
</dbReference>
<gene>
    <name evidence="9" type="ORF">INT43_004480</name>
</gene>
<dbReference type="GO" id="GO:0046872">
    <property type="term" value="F:metal ion binding"/>
    <property type="evidence" value="ECO:0007669"/>
    <property type="project" value="UniProtKB-KW"/>
</dbReference>
<dbReference type="Gene3D" id="3.20.20.370">
    <property type="entry name" value="Glycoside hydrolase/deacetylase"/>
    <property type="match status" value="1"/>
</dbReference>
<dbReference type="OrthoDB" id="407355at2759"/>
<dbReference type="GO" id="GO:0005975">
    <property type="term" value="P:carbohydrate metabolic process"/>
    <property type="evidence" value="ECO:0007669"/>
    <property type="project" value="InterPro"/>
</dbReference>
<feature type="signal peptide" evidence="7">
    <location>
        <begin position="1"/>
        <end position="26"/>
    </location>
</feature>
<evidence type="ECO:0000256" key="5">
    <source>
        <dbReference type="ARBA" id="ARBA00023277"/>
    </source>
</evidence>
<evidence type="ECO:0000256" key="3">
    <source>
        <dbReference type="ARBA" id="ARBA00022729"/>
    </source>
</evidence>
<keyword evidence="5" id="KW-0119">Carbohydrate metabolism</keyword>
<evidence type="ECO:0000256" key="4">
    <source>
        <dbReference type="ARBA" id="ARBA00022801"/>
    </source>
</evidence>
<keyword evidence="3 7" id="KW-0732">Signal</keyword>
<evidence type="ECO:0000313" key="10">
    <source>
        <dbReference type="Proteomes" id="UP000654370"/>
    </source>
</evidence>
<feature type="chain" id="PRO_5034966865" description="NodB homology domain-containing protein" evidence="7">
    <location>
        <begin position="27"/>
        <end position="342"/>
    </location>
</feature>
<keyword evidence="10" id="KW-1185">Reference proteome</keyword>
<evidence type="ECO:0000256" key="7">
    <source>
        <dbReference type="SAM" id="SignalP"/>
    </source>
</evidence>
<evidence type="ECO:0000256" key="2">
    <source>
        <dbReference type="ARBA" id="ARBA00022723"/>
    </source>
</evidence>
<dbReference type="Proteomes" id="UP000654370">
    <property type="component" value="Unassembled WGS sequence"/>
</dbReference>
<evidence type="ECO:0000256" key="1">
    <source>
        <dbReference type="ARBA" id="ARBA00001941"/>
    </source>
</evidence>
<comment type="caution">
    <text evidence="9">The sequence shown here is derived from an EMBL/GenBank/DDBJ whole genome shotgun (WGS) entry which is preliminary data.</text>
</comment>
<accession>A0A8H7U988</accession>
<dbReference type="GO" id="GO:0016810">
    <property type="term" value="F:hydrolase activity, acting on carbon-nitrogen (but not peptide) bonds"/>
    <property type="evidence" value="ECO:0007669"/>
    <property type="project" value="InterPro"/>
</dbReference>
<evidence type="ECO:0000256" key="6">
    <source>
        <dbReference type="SAM" id="MobiDB-lite"/>
    </source>
</evidence>
<protein>
    <recommendedName>
        <fullName evidence="8">NodB homology domain-containing protein</fullName>
    </recommendedName>
</protein>
<feature type="region of interest" description="Disordered" evidence="6">
    <location>
        <begin position="288"/>
        <end position="309"/>
    </location>
</feature>
<sequence>MFGSKVQRLVSLAGLFAISLPTLIAADDSIIGNITLPVWNHPTGVVGAATPQVTACANAGNIAVTYNEGPSDVTSKVLNGLKNNQARGNFFVNATWLYTQQYAMILQRAYNDGHFIGMTYRVPNDNPAAMNDDQLKQDILNDAKTIQTLIGVSPKYVRLHYTDPPDTRTEHILSDLGFTLVGYNLDTQDYNFKTNPTGVADVYRKTFHTQQETYDSLGSFVSVQYDIPDTGSYLAVNDVVKAIHENGYTMVRLDGCLNDKTPYKSAADAKTFVGDKFSFGTPGYHQGQTLAPADAKDSNVTSSNGEVSDKAAAAPKSSASIINGSVMAVVISSVVSFVAAQF</sequence>
<comment type="cofactor">
    <cofactor evidence="1">
        <name>Co(2+)</name>
        <dbReference type="ChEBI" id="CHEBI:48828"/>
    </cofactor>
</comment>
<keyword evidence="4" id="KW-0378">Hydrolase</keyword>
<evidence type="ECO:0000259" key="8">
    <source>
        <dbReference type="PROSITE" id="PS51677"/>
    </source>
</evidence>
<dbReference type="EMBL" id="JAEPQZ010000015">
    <property type="protein sequence ID" value="KAG2173107.1"/>
    <property type="molecule type" value="Genomic_DNA"/>
</dbReference>
<name>A0A8H7U988_MORIS</name>
<dbReference type="PROSITE" id="PS51677">
    <property type="entry name" value="NODB"/>
    <property type="match status" value="1"/>
</dbReference>
<reference evidence="9" key="1">
    <citation type="submission" date="2020-12" db="EMBL/GenBank/DDBJ databases">
        <title>Metabolic potential, ecology and presence of endohyphal bacteria is reflected in genomic diversity of Mucoromycotina.</title>
        <authorList>
            <person name="Muszewska A."/>
            <person name="Okrasinska A."/>
            <person name="Steczkiewicz K."/>
            <person name="Drgas O."/>
            <person name="Orlowska M."/>
            <person name="Perlinska-Lenart U."/>
            <person name="Aleksandrzak-Piekarczyk T."/>
            <person name="Szatraj K."/>
            <person name="Zielenkiewicz U."/>
            <person name="Pilsyk S."/>
            <person name="Malc E."/>
            <person name="Mieczkowski P."/>
            <person name="Kruszewska J.S."/>
            <person name="Biernat P."/>
            <person name="Pawlowska J."/>
        </authorList>
    </citation>
    <scope>NUCLEOTIDE SEQUENCE</scope>
    <source>
        <strain evidence="9">WA0000067209</strain>
    </source>
</reference>
<keyword evidence="2" id="KW-0479">Metal-binding</keyword>
<dbReference type="SUPFAM" id="SSF88713">
    <property type="entry name" value="Glycoside hydrolase/deacetylase"/>
    <property type="match status" value="1"/>
</dbReference>
<evidence type="ECO:0000313" key="9">
    <source>
        <dbReference type="EMBL" id="KAG2173107.1"/>
    </source>
</evidence>
<dbReference type="PANTHER" id="PTHR46471:SF2">
    <property type="entry name" value="CHITIN DEACETYLASE-RELATED"/>
    <property type="match status" value="1"/>
</dbReference>
<dbReference type="InterPro" id="IPR002509">
    <property type="entry name" value="NODB_dom"/>
</dbReference>
<feature type="domain" description="NodB homology" evidence="8">
    <location>
        <begin position="60"/>
        <end position="251"/>
    </location>
</feature>
<organism evidence="9 10">
    <name type="scientific">Mortierella isabellina</name>
    <name type="common">Filamentous fungus</name>
    <name type="synonym">Umbelopsis isabellina</name>
    <dbReference type="NCBI Taxonomy" id="91625"/>
    <lineage>
        <taxon>Eukaryota</taxon>
        <taxon>Fungi</taxon>
        <taxon>Fungi incertae sedis</taxon>
        <taxon>Mucoromycota</taxon>
        <taxon>Mucoromycotina</taxon>
        <taxon>Umbelopsidomycetes</taxon>
        <taxon>Umbelopsidales</taxon>
        <taxon>Umbelopsidaceae</taxon>
        <taxon>Umbelopsis</taxon>
    </lineage>
</organism>
<dbReference type="AlphaFoldDB" id="A0A8H7U988"/>
<proteinExistence type="predicted"/>
<dbReference type="PANTHER" id="PTHR46471">
    <property type="entry name" value="CHITIN DEACETYLASE"/>
    <property type="match status" value="1"/>
</dbReference>